<feature type="region of interest" description="Disordered" evidence="1">
    <location>
        <begin position="294"/>
        <end position="377"/>
    </location>
</feature>
<organism evidence="2 3">
    <name type="scientific">Mycena albidolilacea</name>
    <dbReference type="NCBI Taxonomy" id="1033008"/>
    <lineage>
        <taxon>Eukaryota</taxon>
        <taxon>Fungi</taxon>
        <taxon>Dikarya</taxon>
        <taxon>Basidiomycota</taxon>
        <taxon>Agaricomycotina</taxon>
        <taxon>Agaricomycetes</taxon>
        <taxon>Agaricomycetidae</taxon>
        <taxon>Agaricales</taxon>
        <taxon>Marasmiineae</taxon>
        <taxon>Mycenaceae</taxon>
        <taxon>Mycena</taxon>
    </lineage>
</organism>
<proteinExistence type="predicted"/>
<feature type="compositionally biased region" description="Basic and acidic residues" evidence="1">
    <location>
        <begin position="294"/>
        <end position="304"/>
    </location>
</feature>
<evidence type="ECO:0000313" key="3">
    <source>
        <dbReference type="Proteomes" id="UP001218218"/>
    </source>
</evidence>
<dbReference type="EMBL" id="JARIHO010000034">
    <property type="protein sequence ID" value="KAJ7333409.1"/>
    <property type="molecule type" value="Genomic_DNA"/>
</dbReference>
<dbReference type="AlphaFoldDB" id="A0AAD6ZPZ3"/>
<accession>A0AAD6ZPZ3</accession>
<sequence>MDETGHISKLVECVPDDKTTCLDGWKNRSEDPGWMDEFSLQLLSTSLTAEEGHEHPVLSWKYSMVGKALKKTRKNIPIFGVESLTLSYVPDCCKGNDQQQLTTSSWVEGGSLENKATKKGRKAEGRKRGGWTYYAEAIVSGTSLYGSRPHPGGQTPTVSKKGGKGTDPMSSGLEAHGESLEVWSGSQIRIRGLAEEADKLDRACTNIGRTGHPRVQGMGEEWWPRGPDEDRTKSHLMSWMLLMGKIRIRGSAEEADELDGACTDIERMKIRWMEWTDDRQYRWNWNQGLSEELDATRGKGREPRVSQGGGRTGWSTQTLTQMEQTDDRQTVRSRGSAEEVDKLEELAKPDEPDRVQRTREDRGRQDGIDEQWKDGQDVQHKCRQRQVLYGTEYGGGRLSPDSCTSIL</sequence>
<feature type="compositionally biased region" description="Basic and acidic residues" evidence="1">
    <location>
        <begin position="325"/>
        <end position="377"/>
    </location>
</feature>
<dbReference type="Proteomes" id="UP001218218">
    <property type="component" value="Unassembled WGS sequence"/>
</dbReference>
<reference evidence="2" key="1">
    <citation type="submission" date="2023-03" db="EMBL/GenBank/DDBJ databases">
        <title>Massive genome expansion in bonnet fungi (Mycena s.s.) driven by repeated elements and novel gene families across ecological guilds.</title>
        <authorList>
            <consortium name="Lawrence Berkeley National Laboratory"/>
            <person name="Harder C.B."/>
            <person name="Miyauchi S."/>
            <person name="Viragh M."/>
            <person name="Kuo A."/>
            <person name="Thoen E."/>
            <person name="Andreopoulos B."/>
            <person name="Lu D."/>
            <person name="Skrede I."/>
            <person name="Drula E."/>
            <person name="Henrissat B."/>
            <person name="Morin E."/>
            <person name="Kohler A."/>
            <person name="Barry K."/>
            <person name="LaButti K."/>
            <person name="Morin E."/>
            <person name="Salamov A."/>
            <person name="Lipzen A."/>
            <person name="Mereny Z."/>
            <person name="Hegedus B."/>
            <person name="Baldrian P."/>
            <person name="Stursova M."/>
            <person name="Weitz H."/>
            <person name="Taylor A."/>
            <person name="Grigoriev I.V."/>
            <person name="Nagy L.G."/>
            <person name="Martin F."/>
            <person name="Kauserud H."/>
        </authorList>
    </citation>
    <scope>NUCLEOTIDE SEQUENCE</scope>
    <source>
        <strain evidence="2">CBHHK002</strain>
    </source>
</reference>
<evidence type="ECO:0000256" key="1">
    <source>
        <dbReference type="SAM" id="MobiDB-lite"/>
    </source>
</evidence>
<keyword evidence="3" id="KW-1185">Reference proteome</keyword>
<gene>
    <name evidence="2" type="ORF">DFH08DRAFT_814524</name>
</gene>
<feature type="region of interest" description="Disordered" evidence="1">
    <location>
        <begin position="206"/>
        <end position="229"/>
    </location>
</feature>
<protein>
    <submittedName>
        <fullName evidence="2">Uncharacterized protein</fullName>
    </submittedName>
</protein>
<comment type="caution">
    <text evidence="2">The sequence shown here is derived from an EMBL/GenBank/DDBJ whole genome shotgun (WGS) entry which is preliminary data.</text>
</comment>
<name>A0AAD6ZPZ3_9AGAR</name>
<evidence type="ECO:0000313" key="2">
    <source>
        <dbReference type="EMBL" id="KAJ7333409.1"/>
    </source>
</evidence>
<feature type="region of interest" description="Disordered" evidence="1">
    <location>
        <begin position="145"/>
        <end position="171"/>
    </location>
</feature>
<feature type="compositionally biased region" description="Polar residues" evidence="1">
    <location>
        <begin position="313"/>
        <end position="323"/>
    </location>
</feature>